<evidence type="ECO:0000313" key="1">
    <source>
        <dbReference type="EMBL" id="PTX35453.1"/>
    </source>
</evidence>
<organism evidence="1 2">
    <name type="scientific">Allosediminivita pacifica</name>
    <dbReference type="NCBI Taxonomy" id="1267769"/>
    <lineage>
        <taxon>Bacteria</taxon>
        <taxon>Pseudomonadati</taxon>
        <taxon>Pseudomonadota</taxon>
        <taxon>Alphaproteobacteria</taxon>
        <taxon>Rhodobacterales</taxon>
        <taxon>Paracoccaceae</taxon>
        <taxon>Allosediminivita</taxon>
    </lineage>
</organism>
<evidence type="ECO:0000313" key="2">
    <source>
        <dbReference type="Proteomes" id="UP000244069"/>
    </source>
</evidence>
<comment type="caution">
    <text evidence="1">The sequence shown here is derived from an EMBL/GenBank/DDBJ whole genome shotgun (WGS) entry which is preliminary data.</text>
</comment>
<dbReference type="RefSeq" id="WP_107978996.1">
    <property type="nucleotide sequence ID" value="NZ_BMEZ01000078.1"/>
</dbReference>
<accession>A0A2T5ZV69</accession>
<protein>
    <submittedName>
        <fullName evidence="1">Uncharacterized protein</fullName>
    </submittedName>
</protein>
<name>A0A2T5ZV69_9RHOB</name>
<reference evidence="1 2" key="1">
    <citation type="submission" date="2018-04" db="EMBL/GenBank/DDBJ databases">
        <title>Genomic Encyclopedia of Archaeal and Bacterial Type Strains, Phase II (KMG-II): from individual species to whole genera.</title>
        <authorList>
            <person name="Goeker M."/>
        </authorList>
    </citation>
    <scope>NUCLEOTIDE SEQUENCE [LARGE SCALE GENOMIC DNA]</scope>
    <source>
        <strain evidence="1 2">DSM 29329</strain>
    </source>
</reference>
<dbReference type="Proteomes" id="UP000244069">
    <property type="component" value="Unassembled WGS sequence"/>
</dbReference>
<proteinExistence type="predicted"/>
<dbReference type="AlphaFoldDB" id="A0A2T5ZV69"/>
<gene>
    <name evidence="1" type="ORF">C8N44_1802</name>
</gene>
<keyword evidence="2" id="KW-1185">Reference proteome</keyword>
<sequence>MVSEDDTTHAFLGWLSEYTRNAENAQVELAERGATKWGRENINEEMIVSRQDVISVMKSLDELKLGRFIVGRRGAESRFEFWTSRVQIGQAAMGQIDRIDIDEEIVELEEEDVIEAHRMLIANALGKPISAVRIKIKE</sequence>
<dbReference type="EMBL" id="QBKN01000080">
    <property type="protein sequence ID" value="PTX35453.1"/>
    <property type="molecule type" value="Genomic_DNA"/>
</dbReference>